<proteinExistence type="inferred from homology"/>
<dbReference type="SMART" id="SM00062">
    <property type="entry name" value="PBPb"/>
    <property type="match status" value="1"/>
</dbReference>
<accession>A0A0D1EGL1</accession>
<feature type="chain" id="PRO_5002230268" evidence="5">
    <location>
        <begin position="22"/>
        <end position="298"/>
    </location>
</feature>
<evidence type="ECO:0000256" key="5">
    <source>
        <dbReference type="SAM" id="SignalP"/>
    </source>
</evidence>
<dbReference type="Pfam" id="PF00497">
    <property type="entry name" value="SBP_bac_3"/>
    <property type="match status" value="1"/>
</dbReference>
<dbReference type="EMBL" id="JYFE01000027">
    <property type="protein sequence ID" value="KIT16764.1"/>
    <property type="molecule type" value="Genomic_DNA"/>
</dbReference>
<sequence length="298" mass="32612">MRRAALCLTLIAALLPGAAFADDPCADHIPQARPQNASRDIVGQELDVIQERGWILIAVYEDFPPYSWEEGGEARGIDVEIGRLIAEDLGVEPRFTFVDAGETLETDLRVNLWQGGVIGGRVANVMMRIPYDARFACRVEQVVFTGQYAGERIAIAYSEAAYPDDPPTPAYFRYDTVSVENDSISDFYLSAFAGGQVRSNVRRFPTMAEAMDALAAGEVQAAMGPLSQIEFGLAEGLAAHTPPLPGFAVGQWTIGLGVNFQYRPLAYSVDDAIWAALSDGRIEEIHRSYGVSFQQPER</sequence>
<dbReference type="Gene3D" id="3.40.190.10">
    <property type="entry name" value="Periplasmic binding protein-like II"/>
    <property type="match status" value="2"/>
</dbReference>
<dbReference type="OrthoDB" id="6192933at2"/>
<dbReference type="InterPro" id="IPR001638">
    <property type="entry name" value="Solute-binding_3/MltF_N"/>
</dbReference>
<dbReference type="PATRIC" id="fig|935700.4.peg.1608"/>
<evidence type="ECO:0000256" key="4">
    <source>
        <dbReference type="RuleBase" id="RU003744"/>
    </source>
</evidence>
<evidence type="ECO:0000313" key="8">
    <source>
        <dbReference type="Proteomes" id="UP000032232"/>
    </source>
</evidence>
<feature type="signal peptide" evidence="5">
    <location>
        <begin position="1"/>
        <end position="21"/>
    </location>
</feature>
<dbReference type="PANTHER" id="PTHR35936:SF35">
    <property type="entry name" value="L-CYSTINE-BINDING PROTEIN TCYJ"/>
    <property type="match status" value="1"/>
</dbReference>
<dbReference type="GO" id="GO:0030313">
    <property type="term" value="C:cell envelope"/>
    <property type="evidence" value="ECO:0007669"/>
    <property type="project" value="UniProtKB-SubCell"/>
</dbReference>
<dbReference type="STRING" id="935700.jaqu_15520"/>
<dbReference type="PANTHER" id="PTHR35936">
    <property type="entry name" value="MEMBRANE-BOUND LYTIC MUREIN TRANSGLYCOSYLASE F"/>
    <property type="match status" value="1"/>
</dbReference>
<gene>
    <name evidence="7" type="ORF">jaqu_15520</name>
</gene>
<comment type="caution">
    <text evidence="7">The sequence shown here is derived from an EMBL/GenBank/DDBJ whole genome shotgun (WGS) entry which is preliminary data.</text>
</comment>
<keyword evidence="3 5" id="KW-0732">Signal</keyword>
<feature type="domain" description="Solute-binding protein family 3/N-terminal" evidence="6">
    <location>
        <begin position="54"/>
        <end position="292"/>
    </location>
</feature>
<organism evidence="7 8">
    <name type="scientific">Jannaschia aquimarina</name>
    <dbReference type="NCBI Taxonomy" id="935700"/>
    <lineage>
        <taxon>Bacteria</taxon>
        <taxon>Pseudomonadati</taxon>
        <taxon>Pseudomonadota</taxon>
        <taxon>Alphaproteobacteria</taxon>
        <taxon>Rhodobacterales</taxon>
        <taxon>Roseobacteraceae</taxon>
        <taxon>Jannaschia</taxon>
    </lineage>
</organism>
<evidence type="ECO:0000256" key="1">
    <source>
        <dbReference type="ARBA" id="ARBA00004196"/>
    </source>
</evidence>
<keyword evidence="8" id="KW-1185">Reference proteome</keyword>
<dbReference type="AlphaFoldDB" id="A0A0D1EGL1"/>
<protein>
    <submittedName>
        <fullName evidence="7">Bacterial extracellular solute-binding protein, family 3</fullName>
    </submittedName>
</protein>
<dbReference type="PROSITE" id="PS01039">
    <property type="entry name" value="SBP_BACTERIAL_3"/>
    <property type="match status" value="1"/>
</dbReference>
<comment type="subcellular location">
    <subcellularLocation>
        <location evidence="1">Cell envelope</location>
    </subcellularLocation>
</comment>
<evidence type="ECO:0000256" key="3">
    <source>
        <dbReference type="ARBA" id="ARBA00022729"/>
    </source>
</evidence>
<reference evidence="7 8" key="1">
    <citation type="submission" date="2015-02" db="EMBL/GenBank/DDBJ databases">
        <title>Genome Sequence of Jannaschia aquimarina DSM28248, a member of the Roseobacter clade.</title>
        <authorList>
            <person name="Voget S."/>
            <person name="Daniel R."/>
        </authorList>
    </citation>
    <scope>NUCLEOTIDE SEQUENCE [LARGE SCALE GENOMIC DNA]</scope>
    <source>
        <strain evidence="7 8">GSW-M26</strain>
    </source>
</reference>
<name>A0A0D1EGL1_9RHOB</name>
<evidence type="ECO:0000259" key="6">
    <source>
        <dbReference type="SMART" id="SM00062"/>
    </source>
</evidence>
<dbReference type="SUPFAM" id="SSF53850">
    <property type="entry name" value="Periplasmic binding protein-like II"/>
    <property type="match status" value="1"/>
</dbReference>
<dbReference type="InterPro" id="IPR018313">
    <property type="entry name" value="SBP_3_CS"/>
</dbReference>
<dbReference type="RefSeq" id="WP_084629540.1">
    <property type="nucleotide sequence ID" value="NZ_FZPF01000001.1"/>
</dbReference>
<evidence type="ECO:0000256" key="2">
    <source>
        <dbReference type="ARBA" id="ARBA00010333"/>
    </source>
</evidence>
<dbReference type="Proteomes" id="UP000032232">
    <property type="component" value="Unassembled WGS sequence"/>
</dbReference>
<dbReference type="FunFam" id="3.40.190.10:FF:000806">
    <property type="entry name" value="Polar amino acid uptake family ABC transporter, periplasmic substrate-binding protein"/>
    <property type="match status" value="1"/>
</dbReference>
<comment type="similarity">
    <text evidence="2 4">Belongs to the bacterial solute-binding protein 3 family.</text>
</comment>
<evidence type="ECO:0000313" key="7">
    <source>
        <dbReference type="EMBL" id="KIT16764.1"/>
    </source>
</evidence>